<keyword evidence="1" id="KW-0862">Zinc</keyword>
<evidence type="ECO:0000256" key="1">
    <source>
        <dbReference type="ARBA" id="ARBA00022833"/>
    </source>
</evidence>
<accession>A0A919VGX8</accession>
<organism evidence="2 3">
    <name type="scientific">Sinosporangium siamense</name>
    <dbReference type="NCBI Taxonomy" id="1367973"/>
    <lineage>
        <taxon>Bacteria</taxon>
        <taxon>Bacillati</taxon>
        <taxon>Actinomycetota</taxon>
        <taxon>Actinomycetes</taxon>
        <taxon>Streptosporangiales</taxon>
        <taxon>Streptosporangiaceae</taxon>
        <taxon>Sinosporangium</taxon>
    </lineage>
</organism>
<name>A0A919VGX8_9ACTN</name>
<dbReference type="AlphaFoldDB" id="A0A919VGX8"/>
<dbReference type="Gene3D" id="3.40.50.10320">
    <property type="entry name" value="LmbE-like"/>
    <property type="match status" value="1"/>
</dbReference>
<evidence type="ECO:0000313" key="2">
    <source>
        <dbReference type="EMBL" id="GII97549.1"/>
    </source>
</evidence>
<dbReference type="SUPFAM" id="SSF102588">
    <property type="entry name" value="LmbE-like"/>
    <property type="match status" value="1"/>
</dbReference>
<keyword evidence="3" id="KW-1185">Reference proteome</keyword>
<gene>
    <name evidence="2" type="ORF">Ssi02_77800</name>
</gene>
<dbReference type="EMBL" id="BOOW01000062">
    <property type="protein sequence ID" value="GII97549.1"/>
    <property type="molecule type" value="Genomic_DNA"/>
</dbReference>
<dbReference type="InterPro" id="IPR024078">
    <property type="entry name" value="LmbE-like_dom_sf"/>
</dbReference>
<dbReference type="Proteomes" id="UP000606172">
    <property type="component" value="Unassembled WGS sequence"/>
</dbReference>
<dbReference type="RefSeq" id="WP_239130415.1">
    <property type="nucleotide sequence ID" value="NZ_BOOW01000062.1"/>
</dbReference>
<dbReference type="InterPro" id="IPR003737">
    <property type="entry name" value="GlcNAc_PI_deacetylase-related"/>
</dbReference>
<reference evidence="2" key="1">
    <citation type="submission" date="2021-01" db="EMBL/GenBank/DDBJ databases">
        <title>Whole genome shotgun sequence of Sinosporangium siamense NBRC 109515.</title>
        <authorList>
            <person name="Komaki H."/>
            <person name="Tamura T."/>
        </authorList>
    </citation>
    <scope>NUCLEOTIDE SEQUENCE</scope>
    <source>
        <strain evidence="2">NBRC 109515</strain>
    </source>
</reference>
<comment type="caution">
    <text evidence="2">The sequence shown here is derived from an EMBL/GenBank/DDBJ whole genome shotgun (WGS) entry which is preliminary data.</text>
</comment>
<dbReference type="Pfam" id="PF02585">
    <property type="entry name" value="PIG-L"/>
    <property type="match status" value="1"/>
</dbReference>
<protein>
    <recommendedName>
        <fullName evidence="4">GlcNAc-PI de-N-acetylase</fullName>
    </recommendedName>
</protein>
<evidence type="ECO:0000313" key="3">
    <source>
        <dbReference type="Proteomes" id="UP000606172"/>
    </source>
</evidence>
<dbReference type="GO" id="GO:0016811">
    <property type="term" value="F:hydrolase activity, acting on carbon-nitrogen (but not peptide) bonds, in linear amides"/>
    <property type="evidence" value="ECO:0007669"/>
    <property type="project" value="TreeGrafter"/>
</dbReference>
<sequence length="204" mass="21878">MVKVPGSVLAVMAHPDDLELWAGGTLALHARHAPVTGVVKTHDEVRDAEAVAGAKVLGIDLELRTIVDAATVDELIRRYRPEVLITHPVDDVHPDHRSVAAAVLAGRPEAHIHTGCPQRLYTCDSYNSFTLSGPVNAPVIIDITTTFDQKMRGLAEHRSQPIGDHFGPMAQNLAALWGSRIGAARAEAFTPLPILGRLPGTAHL</sequence>
<proteinExistence type="predicted"/>
<dbReference type="PANTHER" id="PTHR12993">
    <property type="entry name" value="N-ACETYLGLUCOSAMINYL-PHOSPHATIDYLINOSITOL DE-N-ACETYLASE-RELATED"/>
    <property type="match status" value="1"/>
</dbReference>
<dbReference type="GO" id="GO:0016137">
    <property type="term" value="P:glycoside metabolic process"/>
    <property type="evidence" value="ECO:0007669"/>
    <property type="project" value="UniProtKB-ARBA"/>
</dbReference>
<evidence type="ECO:0008006" key="4">
    <source>
        <dbReference type="Google" id="ProtNLM"/>
    </source>
</evidence>
<dbReference type="PANTHER" id="PTHR12993:SF30">
    <property type="entry name" value="N-ACETYL-ALPHA-D-GLUCOSAMINYL L-MALATE DEACETYLASE 1"/>
    <property type="match status" value="1"/>
</dbReference>